<reference evidence="2" key="1">
    <citation type="journal article" date="2018" name="Nat. Microbiol.">
        <title>Leveraging single-cell genomics to expand the fungal tree of life.</title>
        <authorList>
            <person name="Ahrendt S.R."/>
            <person name="Quandt C.A."/>
            <person name="Ciobanu D."/>
            <person name="Clum A."/>
            <person name="Salamov A."/>
            <person name="Andreopoulos B."/>
            <person name="Cheng J.F."/>
            <person name="Woyke T."/>
            <person name="Pelin A."/>
            <person name="Henrissat B."/>
            <person name="Reynolds N.K."/>
            <person name="Benny G.L."/>
            <person name="Smith M.E."/>
            <person name="James T.Y."/>
            <person name="Grigoriev I.V."/>
        </authorList>
    </citation>
    <scope>NUCLEOTIDE SEQUENCE [LARGE SCALE GENOMIC DNA]</scope>
</reference>
<dbReference type="FunFam" id="1.25.10.10:FF:000196">
    <property type="entry name" value="Sperm associated antigen 6"/>
    <property type="match status" value="1"/>
</dbReference>
<dbReference type="PANTHER" id="PTHR23314">
    <property type="entry name" value="SPERM-ASSOCIATED ANTIGEN 6 ARMADILLO REPEAT-CONTAINING"/>
    <property type="match status" value="1"/>
</dbReference>
<dbReference type="Proteomes" id="UP000269721">
    <property type="component" value="Unassembled WGS sequence"/>
</dbReference>
<protein>
    <submittedName>
        <fullName evidence="1">Armadillo-type protein</fullName>
    </submittedName>
</protein>
<dbReference type="Gene3D" id="1.25.10.10">
    <property type="entry name" value="Leucine-rich Repeat Variant"/>
    <property type="match status" value="2"/>
</dbReference>
<dbReference type="OrthoDB" id="7537227at2759"/>
<dbReference type="Pfam" id="PF00514">
    <property type="entry name" value="Arm"/>
    <property type="match status" value="3"/>
</dbReference>
<dbReference type="EMBL" id="KZ998046">
    <property type="protein sequence ID" value="RKO86618.1"/>
    <property type="molecule type" value="Genomic_DNA"/>
</dbReference>
<name>A0A4P9W6P1_9FUNG</name>
<feature type="non-terminal residue" evidence="1">
    <location>
        <position position="548"/>
    </location>
</feature>
<dbReference type="SMART" id="SM00185">
    <property type="entry name" value="ARM"/>
    <property type="match status" value="8"/>
</dbReference>
<dbReference type="AlphaFoldDB" id="A0A4P9W6P1"/>
<dbReference type="PANTHER" id="PTHR23314:SF0">
    <property type="entry name" value="SPERM-ASSOCIATED ANTIGEN 6"/>
    <property type="match status" value="1"/>
</dbReference>
<proteinExistence type="predicted"/>
<gene>
    <name evidence="1" type="ORF">BDK51DRAFT_13652</name>
</gene>
<dbReference type="GO" id="GO:0015630">
    <property type="term" value="C:microtubule cytoskeleton"/>
    <property type="evidence" value="ECO:0007669"/>
    <property type="project" value="TreeGrafter"/>
</dbReference>
<evidence type="ECO:0000313" key="2">
    <source>
        <dbReference type="Proteomes" id="UP000269721"/>
    </source>
</evidence>
<dbReference type="GO" id="GO:0003341">
    <property type="term" value="P:cilium movement"/>
    <property type="evidence" value="ECO:0007669"/>
    <property type="project" value="TreeGrafter"/>
</dbReference>
<accession>A0A4P9W6P1</accession>
<sequence length="548" mass="58382">MATVQPVTNTRAVLSVFEKYQKERLLFVQTVADLASRESNIDALQQAGVMSLLRPLLLDNIPAIQQAAALALGRLANYNEELAEAVVDSEILPQLVYSLSEQNRFYKKAAAFVLRAVAKHSPELAQSVVHSGALNALVSCLEEFDPGVKEAAAWAQGYIARHNGDLAQAVVDAGAVPLLVLCVQEPELSLRRIAASALSDIAKHSPELAQSVVDANTIPFVAPLLANPDAKLRRQVCSALSQIAKHTVDLAETVVDGEIFPNVLNCLKDSDGYVKKNAATLICEIAKHTPELAQLIVNSGGIAAVVDYVNDSRGNARLPGIMTLGYIAAFSETLALAVIVAKGVPPLAHALVTETEEHIKAACAWSLGQIGRHSPDHAKTLADHAVLPKLLKVLTSAPSGASPAGEEPGADLKTKTKRALKCILEKTLHLEALEPLLQPTTTPPNILKYVAGQFAKILPNDVAARRAFVSSGCLQRIQEIANGYGSQPGVPGTLAQQQAAMAGSQGLSALTGTKMGEYIRTINECYPEEIVRYYSPGYSSTLLEKVSE</sequence>
<dbReference type="SUPFAM" id="SSF48371">
    <property type="entry name" value="ARM repeat"/>
    <property type="match status" value="1"/>
</dbReference>
<evidence type="ECO:0000313" key="1">
    <source>
        <dbReference type="EMBL" id="RKO86618.1"/>
    </source>
</evidence>
<dbReference type="InterPro" id="IPR011989">
    <property type="entry name" value="ARM-like"/>
</dbReference>
<dbReference type="InterPro" id="IPR000225">
    <property type="entry name" value="Armadillo"/>
</dbReference>
<dbReference type="InterPro" id="IPR016024">
    <property type="entry name" value="ARM-type_fold"/>
</dbReference>
<keyword evidence="2" id="KW-1185">Reference proteome</keyword>
<dbReference type="GO" id="GO:0008017">
    <property type="term" value="F:microtubule binding"/>
    <property type="evidence" value="ECO:0007669"/>
    <property type="project" value="TreeGrafter"/>
</dbReference>
<organism evidence="1 2">
    <name type="scientific">Blyttiomyces helicus</name>
    <dbReference type="NCBI Taxonomy" id="388810"/>
    <lineage>
        <taxon>Eukaryota</taxon>
        <taxon>Fungi</taxon>
        <taxon>Fungi incertae sedis</taxon>
        <taxon>Chytridiomycota</taxon>
        <taxon>Chytridiomycota incertae sedis</taxon>
        <taxon>Chytridiomycetes</taxon>
        <taxon>Chytridiomycetes incertae sedis</taxon>
        <taxon>Blyttiomyces</taxon>
    </lineage>
</organism>